<evidence type="ECO:0000256" key="1">
    <source>
        <dbReference type="ARBA" id="ARBA00003726"/>
    </source>
</evidence>
<comment type="similarity">
    <text evidence="3 8">Belongs to the class-I DAHP synthase family.</text>
</comment>
<comment type="function">
    <text evidence="1 8">Stereospecific condensation of phosphoenolpyruvate (PEP) and D-erythrose-4-phosphate (E4P) giving rise to 3-deoxy-D-arabino-heptulosonate-7-phosphate (DAHP).</text>
</comment>
<dbReference type="InterPro" id="IPR013785">
    <property type="entry name" value="Aldolase_TIM"/>
</dbReference>
<evidence type="ECO:0000259" key="9">
    <source>
        <dbReference type="Pfam" id="PF00793"/>
    </source>
</evidence>
<keyword evidence="4 8" id="KW-0028">Amino-acid biosynthesis</keyword>
<evidence type="ECO:0000256" key="6">
    <source>
        <dbReference type="ARBA" id="ARBA00023141"/>
    </source>
</evidence>
<protein>
    <recommendedName>
        <fullName evidence="8">Phospho-2-dehydro-3-deoxyheptonate aldolase</fullName>
        <ecNumber evidence="8">2.5.1.54</ecNumber>
    </recommendedName>
</protein>
<dbReference type="Pfam" id="PF00793">
    <property type="entry name" value="DAHP_synth_1"/>
    <property type="match status" value="1"/>
</dbReference>
<comment type="pathway">
    <text evidence="2 8">Metabolic intermediate biosynthesis; chorismate biosynthesis; chorismate from D-erythrose 4-phosphate and phosphoenolpyruvate: step 1/7.</text>
</comment>
<comment type="caution">
    <text evidence="10">The sequence shown here is derived from an EMBL/GenBank/DDBJ whole genome shotgun (WGS) entry which is preliminary data.</text>
</comment>
<dbReference type="InterPro" id="IPR006219">
    <property type="entry name" value="DAHP_synth_1"/>
</dbReference>
<dbReference type="RefSeq" id="WP_317524190.1">
    <property type="nucleotide sequence ID" value="NZ_JAWJZI010000012.1"/>
</dbReference>
<dbReference type="EMBL" id="JAWJZI010000012">
    <property type="protein sequence ID" value="MDV5171360.1"/>
    <property type="molecule type" value="Genomic_DNA"/>
</dbReference>
<reference evidence="10 11" key="1">
    <citation type="submission" date="2023-10" db="EMBL/GenBank/DDBJ databases">
        <title>Marine bacteria isolated from horseshoe crab.</title>
        <authorList>
            <person name="Cheng T.H."/>
        </authorList>
    </citation>
    <scope>NUCLEOTIDE SEQUENCE [LARGE SCALE GENOMIC DNA]</scope>
    <source>
        <strain evidence="10 11">HSC6</strain>
    </source>
</reference>
<evidence type="ECO:0000256" key="5">
    <source>
        <dbReference type="ARBA" id="ARBA00022679"/>
    </source>
</evidence>
<evidence type="ECO:0000256" key="8">
    <source>
        <dbReference type="PIRNR" id="PIRNR001361"/>
    </source>
</evidence>
<comment type="catalytic activity">
    <reaction evidence="7 8">
        <text>D-erythrose 4-phosphate + phosphoenolpyruvate + H2O = 7-phospho-2-dehydro-3-deoxy-D-arabino-heptonate + phosphate</text>
        <dbReference type="Rhea" id="RHEA:14717"/>
        <dbReference type="ChEBI" id="CHEBI:15377"/>
        <dbReference type="ChEBI" id="CHEBI:16897"/>
        <dbReference type="ChEBI" id="CHEBI:43474"/>
        <dbReference type="ChEBI" id="CHEBI:58394"/>
        <dbReference type="ChEBI" id="CHEBI:58702"/>
        <dbReference type="EC" id="2.5.1.54"/>
    </reaction>
</comment>
<dbReference type="Gene3D" id="3.20.20.70">
    <property type="entry name" value="Aldolase class I"/>
    <property type="match status" value="1"/>
</dbReference>
<name>A0ABU3ZMK8_9GAMM</name>
<keyword evidence="5 8" id="KW-0808">Transferase</keyword>
<sequence length="359" mass="39304">MAIDPTMIRSQAWQALPTPGQLQQSVPCSDQIREHVADSRQAIRDILHGHDDRLLVVIGPCSIHDTEAAIDYAEKLAAFSQRYQDQLVVVMRAYFEKPRTTVGWKGLLFDPDLDGSNDLGKGLLQARRLLVALNELGLATATEFLDTTSFSYLADLISWGAIGARTTESQPHRQQASGLPCPIGFKNGTDGSIAVATDAITSSRYPHLYSAMGKNGQLYAIQSHGNPDSHLILRGGKRPNYDRDSIQAASQQLQACGINTSVMVDCSHGNSLKQHQRQLLVAQSLCEQISTGDHTVSGVMAESFLVEGRQEISPQMTYGQSVTDACLGWNDTEVMLTMLAEAIERRRHAFPRQMAANEG</sequence>
<dbReference type="GO" id="GO:0003849">
    <property type="term" value="F:3-deoxy-7-phosphoheptulonate synthase activity"/>
    <property type="evidence" value="ECO:0007669"/>
    <property type="project" value="UniProtKB-EC"/>
</dbReference>
<dbReference type="NCBIfam" id="NF009396">
    <property type="entry name" value="PRK12756.1"/>
    <property type="match status" value="1"/>
</dbReference>
<accession>A0ABU3ZMK8</accession>
<evidence type="ECO:0000256" key="7">
    <source>
        <dbReference type="ARBA" id="ARBA00047508"/>
    </source>
</evidence>
<evidence type="ECO:0000256" key="3">
    <source>
        <dbReference type="ARBA" id="ARBA00007985"/>
    </source>
</evidence>
<feature type="domain" description="DAHP synthetase I/KDSA" evidence="9">
    <location>
        <begin position="41"/>
        <end position="336"/>
    </location>
</feature>
<dbReference type="InterPro" id="IPR006218">
    <property type="entry name" value="DAHP1/KDSA"/>
</dbReference>
<dbReference type="NCBIfam" id="TIGR00034">
    <property type="entry name" value="aroFGH"/>
    <property type="match status" value="1"/>
</dbReference>
<dbReference type="NCBIfam" id="NF009395">
    <property type="entry name" value="PRK12755.1"/>
    <property type="match status" value="1"/>
</dbReference>
<keyword evidence="6 8" id="KW-0057">Aromatic amino acid biosynthesis</keyword>
<evidence type="ECO:0000256" key="2">
    <source>
        <dbReference type="ARBA" id="ARBA00004688"/>
    </source>
</evidence>
<organism evidence="10 11">
    <name type="scientific">Photobacterium rosenbergii</name>
    <dbReference type="NCBI Taxonomy" id="294936"/>
    <lineage>
        <taxon>Bacteria</taxon>
        <taxon>Pseudomonadati</taxon>
        <taxon>Pseudomonadota</taxon>
        <taxon>Gammaproteobacteria</taxon>
        <taxon>Vibrionales</taxon>
        <taxon>Vibrionaceae</taxon>
        <taxon>Photobacterium</taxon>
    </lineage>
</organism>
<evidence type="ECO:0000313" key="11">
    <source>
        <dbReference type="Proteomes" id="UP001186452"/>
    </source>
</evidence>
<evidence type="ECO:0000313" key="10">
    <source>
        <dbReference type="EMBL" id="MDV5171360.1"/>
    </source>
</evidence>
<proteinExistence type="inferred from homology"/>
<dbReference type="PANTHER" id="PTHR21225">
    <property type="entry name" value="PHOSPHO-2-DEHYDRO-3-DEOXYHEPTONATE ALDOLASE DAHP SYNTHETASE"/>
    <property type="match status" value="1"/>
</dbReference>
<dbReference type="PIRSF" id="PIRSF001361">
    <property type="entry name" value="DAHP_synthase"/>
    <property type="match status" value="1"/>
</dbReference>
<dbReference type="SUPFAM" id="SSF51569">
    <property type="entry name" value="Aldolase"/>
    <property type="match status" value="1"/>
</dbReference>
<evidence type="ECO:0000256" key="4">
    <source>
        <dbReference type="ARBA" id="ARBA00022605"/>
    </source>
</evidence>
<dbReference type="EC" id="2.5.1.54" evidence="8"/>
<dbReference type="PANTHER" id="PTHR21225:SF6">
    <property type="entry name" value="PHOSPHO-2-DEHYDRO-3-DEOXYHEPTONATE ALDOLASE, TRP-SENSITIVE"/>
    <property type="match status" value="1"/>
</dbReference>
<gene>
    <name evidence="10" type="ORF">R2X38_20375</name>
</gene>
<keyword evidence="11" id="KW-1185">Reference proteome</keyword>
<dbReference type="Proteomes" id="UP001186452">
    <property type="component" value="Unassembled WGS sequence"/>
</dbReference>